<dbReference type="InterPro" id="IPR009210">
    <property type="entry name" value="ASCC1"/>
</dbReference>
<sequence length="345" mass="37746">MILKSRRLLVQQGFRYNSPASNSQIHYLQKFLTSTTVASSIESNAGGGGRAGRKSKRSDRVSTRDGQGDGVRKAWPKKVASPKVDGNKIRPTHFLALPLNNHPTLRAKIGTFQNALLAQGRPNPQVPGPSTRIGGLDKSIVIDPRRLHLTLGVMALEADNSDPSPSTTPTKKTPQTALALLASLRPHILDILNGDEGVKVTLNEMGWFPEGGKGKNVLFFGPGSVEDQKLWAVSDLIHQKFKLEGYITDTRPLKLHCTILNTSHRKPRNFRLGLDIEDVLVSDAMRKLSAGDASETLANAGNVKVDSLGTYDVREVQLWVMGSHGPDNEYRLKFLNYAERFAGAS</sequence>
<dbReference type="RefSeq" id="XP_001889014.1">
    <property type="nucleotide sequence ID" value="XM_001888979.1"/>
</dbReference>
<dbReference type="GO" id="GO:0005634">
    <property type="term" value="C:nucleus"/>
    <property type="evidence" value="ECO:0007669"/>
    <property type="project" value="TreeGrafter"/>
</dbReference>
<organism evidence="4">
    <name type="scientific">Laccaria bicolor (strain S238N-H82 / ATCC MYA-4686)</name>
    <name type="common">Bicoloured deceiver</name>
    <name type="synonym">Laccaria laccata var. bicolor</name>
    <dbReference type="NCBI Taxonomy" id="486041"/>
    <lineage>
        <taxon>Eukaryota</taxon>
        <taxon>Fungi</taxon>
        <taxon>Dikarya</taxon>
        <taxon>Basidiomycota</taxon>
        <taxon>Agaricomycotina</taxon>
        <taxon>Agaricomycetes</taxon>
        <taxon>Agaricomycetidae</taxon>
        <taxon>Agaricales</taxon>
        <taxon>Agaricineae</taxon>
        <taxon>Hydnangiaceae</taxon>
        <taxon>Laccaria</taxon>
    </lineage>
</organism>
<dbReference type="PANTHER" id="PTHR13360">
    <property type="entry name" value="ACTIVATING SIGNAL COINTEGRATOR 1 COMPLEX SUBUNIT 1"/>
    <property type="match status" value="1"/>
</dbReference>
<dbReference type="GO" id="GO:0006355">
    <property type="term" value="P:regulation of DNA-templated transcription"/>
    <property type="evidence" value="ECO:0007669"/>
    <property type="project" value="TreeGrafter"/>
</dbReference>
<dbReference type="AlphaFoldDB" id="B0DYK9"/>
<evidence type="ECO:0000313" key="4">
    <source>
        <dbReference type="Proteomes" id="UP000001194"/>
    </source>
</evidence>
<protein>
    <submittedName>
        <fullName evidence="3">Predicted protein</fullName>
    </submittedName>
</protein>
<dbReference type="HOGENOM" id="CLU_044606_1_0_1"/>
<evidence type="ECO:0000259" key="2">
    <source>
        <dbReference type="Pfam" id="PF10469"/>
    </source>
</evidence>
<evidence type="ECO:0000313" key="3">
    <source>
        <dbReference type="EMBL" id="EDR00262.1"/>
    </source>
</evidence>
<evidence type="ECO:0000256" key="1">
    <source>
        <dbReference type="SAM" id="MobiDB-lite"/>
    </source>
</evidence>
<dbReference type="OrthoDB" id="277832at2759"/>
<dbReference type="GeneID" id="6084668"/>
<dbReference type="STRING" id="486041.B0DYK9"/>
<proteinExistence type="predicted"/>
<dbReference type="InterPro" id="IPR019510">
    <property type="entry name" value="AKAP7-like_phosphoesterase"/>
</dbReference>
<keyword evidence="4" id="KW-1185">Reference proteome</keyword>
<dbReference type="Pfam" id="PF10469">
    <property type="entry name" value="AKAP7_NLS"/>
    <property type="match status" value="1"/>
</dbReference>
<dbReference type="InParanoid" id="B0DYK9"/>
<dbReference type="Proteomes" id="UP000001194">
    <property type="component" value="Unassembled WGS sequence"/>
</dbReference>
<reference evidence="3 4" key="1">
    <citation type="journal article" date="2008" name="Nature">
        <title>The genome of Laccaria bicolor provides insights into mycorrhizal symbiosis.</title>
        <authorList>
            <person name="Martin F."/>
            <person name="Aerts A."/>
            <person name="Ahren D."/>
            <person name="Brun A."/>
            <person name="Danchin E.G.J."/>
            <person name="Duchaussoy F."/>
            <person name="Gibon J."/>
            <person name="Kohler A."/>
            <person name="Lindquist E."/>
            <person name="Pereda V."/>
            <person name="Salamov A."/>
            <person name="Shapiro H.J."/>
            <person name="Wuyts J."/>
            <person name="Blaudez D."/>
            <person name="Buee M."/>
            <person name="Brokstein P."/>
            <person name="Canbaeck B."/>
            <person name="Cohen D."/>
            <person name="Courty P.E."/>
            <person name="Coutinho P.M."/>
            <person name="Delaruelle C."/>
            <person name="Detter J.C."/>
            <person name="Deveau A."/>
            <person name="DiFazio S."/>
            <person name="Duplessis S."/>
            <person name="Fraissinet-Tachet L."/>
            <person name="Lucic E."/>
            <person name="Frey-Klett P."/>
            <person name="Fourrey C."/>
            <person name="Feussner I."/>
            <person name="Gay G."/>
            <person name="Grimwood J."/>
            <person name="Hoegger P.J."/>
            <person name="Jain P."/>
            <person name="Kilaru S."/>
            <person name="Labbe J."/>
            <person name="Lin Y.C."/>
            <person name="Legue V."/>
            <person name="Le Tacon F."/>
            <person name="Marmeisse R."/>
            <person name="Melayah D."/>
            <person name="Montanini B."/>
            <person name="Muratet M."/>
            <person name="Nehls U."/>
            <person name="Niculita-Hirzel H."/>
            <person name="Oudot-Le Secq M.P."/>
            <person name="Peter M."/>
            <person name="Quesneville H."/>
            <person name="Rajashekar B."/>
            <person name="Reich M."/>
            <person name="Rouhier N."/>
            <person name="Schmutz J."/>
            <person name="Yin T."/>
            <person name="Chalot M."/>
            <person name="Henrissat B."/>
            <person name="Kuees U."/>
            <person name="Lucas S."/>
            <person name="Van de Peer Y."/>
            <person name="Podila G.K."/>
            <person name="Polle A."/>
            <person name="Pukkila P.J."/>
            <person name="Richardson P.M."/>
            <person name="Rouze P."/>
            <person name="Sanders I.R."/>
            <person name="Stajich J.E."/>
            <person name="Tunlid A."/>
            <person name="Tuskan G."/>
            <person name="Grigoriev I.V."/>
        </authorList>
    </citation>
    <scope>NUCLEOTIDE SEQUENCE [LARGE SCALE GENOMIC DNA]</scope>
    <source>
        <strain evidence="4">S238N-H82 / ATCC MYA-4686</strain>
    </source>
</reference>
<dbReference type="EMBL" id="DS547151">
    <property type="protein sequence ID" value="EDR00262.1"/>
    <property type="molecule type" value="Genomic_DNA"/>
</dbReference>
<accession>B0DYK9</accession>
<name>B0DYK9_LACBS</name>
<dbReference type="PANTHER" id="PTHR13360:SF1">
    <property type="entry name" value="ACTIVATING SIGNAL COINTEGRATOR 1 COMPLEX SUBUNIT 1"/>
    <property type="match status" value="1"/>
</dbReference>
<dbReference type="Gene3D" id="3.90.1140.10">
    <property type="entry name" value="Cyclic phosphodiesterase"/>
    <property type="match status" value="1"/>
</dbReference>
<feature type="region of interest" description="Disordered" evidence="1">
    <location>
        <begin position="41"/>
        <end position="86"/>
    </location>
</feature>
<feature type="domain" description="A-kinase anchor protein 7-like phosphoesterase" evidence="2">
    <location>
        <begin position="91"/>
        <end position="331"/>
    </location>
</feature>
<feature type="compositionally biased region" description="Basic and acidic residues" evidence="1">
    <location>
        <begin position="58"/>
        <end position="72"/>
    </location>
</feature>
<dbReference type="GO" id="GO:0006307">
    <property type="term" value="P:DNA alkylation repair"/>
    <property type="evidence" value="ECO:0007669"/>
    <property type="project" value="InterPro"/>
</dbReference>
<gene>
    <name evidence="3" type="ORF">LACBIDRAFT_295804</name>
</gene>
<dbReference type="KEGG" id="lbc:LACBIDRAFT_295804"/>